<dbReference type="CDD" id="cd09272">
    <property type="entry name" value="RNase_HI_RT_Ty1"/>
    <property type="match status" value="1"/>
</dbReference>
<dbReference type="OrthoDB" id="1729327at2759"/>
<gene>
    <name evidence="1" type="ORF">CFOL_v3_17283</name>
</gene>
<comment type="caution">
    <text evidence="1">The sequence shown here is derived from an EMBL/GenBank/DDBJ whole genome shotgun (WGS) entry which is preliminary data.</text>
</comment>
<organism evidence="1 2">
    <name type="scientific">Cephalotus follicularis</name>
    <name type="common">Albany pitcher plant</name>
    <dbReference type="NCBI Taxonomy" id="3775"/>
    <lineage>
        <taxon>Eukaryota</taxon>
        <taxon>Viridiplantae</taxon>
        <taxon>Streptophyta</taxon>
        <taxon>Embryophyta</taxon>
        <taxon>Tracheophyta</taxon>
        <taxon>Spermatophyta</taxon>
        <taxon>Magnoliopsida</taxon>
        <taxon>eudicotyledons</taxon>
        <taxon>Gunneridae</taxon>
        <taxon>Pentapetalae</taxon>
        <taxon>rosids</taxon>
        <taxon>fabids</taxon>
        <taxon>Oxalidales</taxon>
        <taxon>Cephalotaceae</taxon>
        <taxon>Cephalotus</taxon>
    </lineage>
</organism>
<name>A0A1Q3C0M0_CEPFO</name>
<sequence>MLGSKPINTPMDPNVKLTAVDGEILDDPKTYRRLVGGLNYLTVTRQDIAFSVSLVSQFLATPRITHWNVVIRILRYLKGALGRGGFSDPDWAGSPIDRRPTTGYYVFLGGNLVSWKSKKQPLVPRSSAKSEYRAMAHATWELMWIRQLLTELGFDYPSSIQLCCDYQAAIHIVSNPVFHERTKHIEVDCNFVREKIQQGLVSTCHVKTGEQLADIFTNSLRNERIQYLCNKLGMIDIYAPT</sequence>
<dbReference type="AlphaFoldDB" id="A0A1Q3C0M0"/>
<reference evidence="2" key="1">
    <citation type="submission" date="2016-04" db="EMBL/GenBank/DDBJ databases">
        <title>Cephalotus genome sequencing.</title>
        <authorList>
            <person name="Fukushima K."/>
            <person name="Hasebe M."/>
            <person name="Fang X."/>
        </authorList>
    </citation>
    <scope>NUCLEOTIDE SEQUENCE [LARGE SCALE GENOMIC DNA]</scope>
    <source>
        <strain evidence="2">cv. St1</strain>
    </source>
</reference>
<dbReference type="PANTHER" id="PTHR11439:SF484">
    <property type="entry name" value="REVERSE TRANSCRIPTASE TY1_COPIA-TYPE DOMAIN-CONTAINING PROTEIN"/>
    <property type="match status" value="1"/>
</dbReference>
<dbReference type="EMBL" id="BDDD01001151">
    <property type="protein sequence ID" value="GAV73800.1"/>
    <property type="molecule type" value="Genomic_DNA"/>
</dbReference>
<proteinExistence type="predicted"/>
<dbReference type="PANTHER" id="PTHR11439">
    <property type="entry name" value="GAG-POL-RELATED RETROTRANSPOSON"/>
    <property type="match status" value="1"/>
</dbReference>
<accession>A0A1Q3C0M0</accession>
<keyword evidence="2" id="KW-1185">Reference proteome</keyword>
<dbReference type="Proteomes" id="UP000187406">
    <property type="component" value="Unassembled WGS sequence"/>
</dbReference>
<dbReference type="InParanoid" id="A0A1Q3C0M0"/>
<dbReference type="InterPro" id="IPR043502">
    <property type="entry name" value="DNA/RNA_pol_sf"/>
</dbReference>
<evidence type="ECO:0008006" key="3">
    <source>
        <dbReference type="Google" id="ProtNLM"/>
    </source>
</evidence>
<evidence type="ECO:0000313" key="2">
    <source>
        <dbReference type="Proteomes" id="UP000187406"/>
    </source>
</evidence>
<dbReference type="SUPFAM" id="SSF56672">
    <property type="entry name" value="DNA/RNA polymerases"/>
    <property type="match status" value="1"/>
</dbReference>
<evidence type="ECO:0000313" key="1">
    <source>
        <dbReference type="EMBL" id="GAV73800.1"/>
    </source>
</evidence>
<protein>
    <recommendedName>
        <fullName evidence="3">RVT_2 domain-containing protein</fullName>
    </recommendedName>
</protein>